<accession>A0A8K0WPJ6</accession>
<evidence type="ECO:0000256" key="2">
    <source>
        <dbReference type="ARBA" id="ARBA00022598"/>
    </source>
</evidence>
<feature type="domain" description="AMP-dependent synthetase/ligase" evidence="6">
    <location>
        <begin position="109"/>
        <end position="517"/>
    </location>
</feature>
<dbReference type="GO" id="GO:0005524">
    <property type="term" value="F:ATP binding"/>
    <property type="evidence" value="ECO:0007669"/>
    <property type="project" value="UniProtKB-KW"/>
</dbReference>
<evidence type="ECO:0000256" key="1">
    <source>
        <dbReference type="ARBA" id="ARBA00006432"/>
    </source>
</evidence>
<dbReference type="PROSITE" id="PS00455">
    <property type="entry name" value="AMP_BINDING"/>
    <property type="match status" value="1"/>
</dbReference>
<dbReference type="InterPro" id="IPR000873">
    <property type="entry name" value="AMP-dep_synth/lig_dom"/>
</dbReference>
<dbReference type="SUPFAM" id="SSF56801">
    <property type="entry name" value="Acetyl-CoA synthetase-like"/>
    <property type="match status" value="1"/>
</dbReference>
<evidence type="ECO:0000313" key="7">
    <source>
        <dbReference type="EMBL" id="KAH7312272.1"/>
    </source>
</evidence>
<dbReference type="GO" id="GO:0005783">
    <property type="term" value="C:endoplasmic reticulum"/>
    <property type="evidence" value="ECO:0007669"/>
    <property type="project" value="TreeGrafter"/>
</dbReference>
<evidence type="ECO:0000256" key="5">
    <source>
        <dbReference type="ARBA" id="ARBA00036813"/>
    </source>
</evidence>
<dbReference type="AlphaFoldDB" id="A0A8K0WPJ6"/>
<comment type="caution">
    <text evidence="7">The sequence shown here is derived from an EMBL/GenBank/DDBJ whole genome shotgun (WGS) entry which is preliminary data.</text>
</comment>
<dbReference type="GO" id="GO:0005811">
    <property type="term" value="C:lipid droplet"/>
    <property type="evidence" value="ECO:0007669"/>
    <property type="project" value="TreeGrafter"/>
</dbReference>
<dbReference type="Proteomes" id="UP000813444">
    <property type="component" value="Unassembled WGS sequence"/>
</dbReference>
<dbReference type="GO" id="GO:0004467">
    <property type="term" value="F:long-chain fatty acid-CoA ligase activity"/>
    <property type="evidence" value="ECO:0007669"/>
    <property type="project" value="UniProtKB-EC"/>
</dbReference>
<organism evidence="7 8">
    <name type="scientific">Stachybotrys elegans</name>
    <dbReference type="NCBI Taxonomy" id="80388"/>
    <lineage>
        <taxon>Eukaryota</taxon>
        <taxon>Fungi</taxon>
        <taxon>Dikarya</taxon>
        <taxon>Ascomycota</taxon>
        <taxon>Pezizomycotina</taxon>
        <taxon>Sordariomycetes</taxon>
        <taxon>Hypocreomycetidae</taxon>
        <taxon>Hypocreales</taxon>
        <taxon>Stachybotryaceae</taxon>
        <taxon>Stachybotrys</taxon>
    </lineage>
</organism>
<dbReference type="PANTHER" id="PTHR43272">
    <property type="entry name" value="LONG-CHAIN-FATTY-ACID--COA LIGASE"/>
    <property type="match status" value="1"/>
</dbReference>
<comment type="similarity">
    <text evidence="1">Belongs to the ATP-dependent AMP-binding enzyme family.</text>
</comment>
<comment type="catalytic activity">
    <reaction evidence="5">
        <text>a long-chain fatty acid + ATP + CoA = a long-chain fatty acyl-CoA + AMP + diphosphate</text>
        <dbReference type="Rhea" id="RHEA:15421"/>
        <dbReference type="ChEBI" id="CHEBI:30616"/>
        <dbReference type="ChEBI" id="CHEBI:33019"/>
        <dbReference type="ChEBI" id="CHEBI:57287"/>
        <dbReference type="ChEBI" id="CHEBI:57560"/>
        <dbReference type="ChEBI" id="CHEBI:83139"/>
        <dbReference type="ChEBI" id="CHEBI:456215"/>
        <dbReference type="EC" id="6.2.1.3"/>
    </reaction>
</comment>
<dbReference type="InterPro" id="IPR020845">
    <property type="entry name" value="AMP-binding_CS"/>
</dbReference>
<evidence type="ECO:0000313" key="8">
    <source>
        <dbReference type="Proteomes" id="UP000813444"/>
    </source>
</evidence>
<dbReference type="GO" id="GO:0005886">
    <property type="term" value="C:plasma membrane"/>
    <property type="evidence" value="ECO:0007669"/>
    <property type="project" value="TreeGrafter"/>
</dbReference>
<protein>
    <submittedName>
        <fullName evidence="7">Long-chain acyl-CoA synthetases</fullName>
    </submittedName>
</protein>
<gene>
    <name evidence="7" type="ORF">B0I35DRAFT_513648</name>
</gene>
<dbReference type="PANTHER" id="PTHR43272:SF83">
    <property type="entry name" value="ACYL-COA SYNTHETASE LONG-CHAIN, ISOFORM J"/>
    <property type="match status" value="1"/>
</dbReference>
<keyword evidence="2" id="KW-0436">Ligase</keyword>
<dbReference type="OrthoDB" id="1700726at2759"/>
<dbReference type="GO" id="GO:0035336">
    <property type="term" value="P:long-chain fatty-acyl-CoA metabolic process"/>
    <property type="evidence" value="ECO:0007669"/>
    <property type="project" value="TreeGrafter"/>
</dbReference>
<evidence type="ECO:0000259" key="6">
    <source>
        <dbReference type="Pfam" id="PF00501"/>
    </source>
</evidence>
<name>A0A8K0WPJ6_9HYPO</name>
<dbReference type="Pfam" id="PF00501">
    <property type="entry name" value="AMP-binding"/>
    <property type="match status" value="1"/>
</dbReference>
<proteinExistence type="inferred from homology"/>
<reference evidence="7" key="1">
    <citation type="journal article" date="2021" name="Nat. Commun.">
        <title>Genetic determinants of endophytism in the Arabidopsis root mycobiome.</title>
        <authorList>
            <person name="Mesny F."/>
            <person name="Miyauchi S."/>
            <person name="Thiergart T."/>
            <person name="Pickel B."/>
            <person name="Atanasova L."/>
            <person name="Karlsson M."/>
            <person name="Huettel B."/>
            <person name="Barry K.W."/>
            <person name="Haridas S."/>
            <person name="Chen C."/>
            <person name="Bauer D."/>
            <person name="Andreopoulos W."/>
            <person name="Pangilinan J."/>
            <person name="LaButti K."/>
            <person name="Riley R."/>
            <person name="Lipzen A."/>
            <person name="Clum A."/>
            <person name="Drula E."/>
            <person name="Henrissat B."/>
            <person name="Kohler A."/>
            <person name="Grigoriev I.V."/>
            <person name="Martin F.M."/>
            <person name="Hacquard S."/>
        </authorList>
    </citation>
    <scope>NUCLEOTIDE SEQUENCE</scope>
    <source>
        <strain evidence="7">MPI-CAGE-CH-0235</strain>
    </source>
</reference>
<keyword evidence="4" id="KW-0067">ATP-binding</keyword>
<dbReference type="InterPro" id="IPR042099">
    <property type="entry name" value="ANL_N_sf"/>
</dbReference>
<sequence length="691" mass="76259">MDYKSGIMPLNQVRKPPFTIEAPGYEKVPGETIPRRNAGCTDGLITRPAEEVGTVFDLIKRSARIYPNHNAVGYRKLIQMHKEIKKVQKNVDGEIREVDKEWQFFELSPYTFLTYKEYLERVLYLGSGLRKLGMTPDEKLHFFAMTSVSWISMSHACASQSITIVTAYDTLGEDGVTHSLQQTKASFMFVDPHLLKTATGAIRKSNVKTVIINEENVFAKGGELQKFKEDNPDLNVISYQDLIQLGKDNPIEPNPAKPEDLYCIMYTSGSTGPPKGVCLKHEALVAGVTGLWYCVKDCVSDKEVILAYLPLAHIFEMALENIVLFIGGTLGYGNTRTLSDTSVRNCAGDMRELRPTVMVGVPQVWETVRKGVMAKLETVGGISRALFWGAFNYKTFMSRNKLPGASVLDSIVFSKVREMTGGRLRFTMNGASGVADSTKHFLSLVLAPMLIGYGLTETCASVALGNPLEYTPTHIGPVCSAVEVKLVSCPELGYDADAPVAQGEIWVKGPGVTTGYLDNPEETEKAITPDGWFKTGDIGEFNEAGHLRVIDRLKNLVKMQGGEYIALEKVEAAYRGAQTVANVMIYADSEHARPIAIIMPNEKVLVEKAAELGVDEHEIHTDKKVNSYVLKDLYTAGKRANLGSLETIAGVVIADEEWTPESGYVTATSKLNRKVIKNKWQKEIDECLKSA</sequence>
<keyword evidence="3" id="KW-0547">Nucleotide-binding</keyword>
<evidence type="ECO:0000256" key="4">
    <source>
        <dbReference type="ARBA" id="ARBA00022840"/>
    </source>
</evidence>
<dbReference type="EMBL" id="JAGPNK010000010">
    <property type="protein sequence ID" value="KAH7312272.1"/>
    <property type="molecule type" value="Genomic_DNA"/>
</dbReference>
<keyword evidence="8" id="KW-1185">Reference proteome</keyword>
<evidence type="ECO:0000256" key="3">
    <source>
        <dbReference type="ARBA" id="ARBA00022741"/>
    </source>
</evidence>
<dbReference type="Gene3D" id="3.40.50.12780">
    <property type="entry name" value="N-terminal domain of ligase-like"/>
    <property type="match status" value="1"/>
</dbReference>